<accession>A0ABN7L4T0</accession>
<evidence type="ECO:0000256" key="1">
    <source>
        <dbReference type="ARBA" id="ARBA00022475"/>
    </source>
</evidence>
<feature type="domain" description="Lipopolysaccharide assembly protein A" evidence="7">
    <location>
        <begin position="20"/>
        <end position="80"/>
    </location>
</feature>
<sequence>MVSRGIALAGLFVLAVFALQNMQTVGVRFLLWSYETTLVLIILGSAALGACLVTIVSLGARLRRAREVDRLAETVHAQAERIRRFETQDRDALQPAGSLLPSRSTDHVKGEHA</sequence>
<dbReference type="Pfam" id="PF06305">
    <property type="entry name" value="LapA_dom"/>
    <property type="match status" value="1"/>
</dbReference>
<organism evidence="8 9">
    <name type="scientific">Nitrospira defluvii</name>
    <dbReference type="NCBI Taxonomy" id="330214"/>
    <lineage>
        <taxon>Bacteria</taxon>
        <taxon>Pseudomonadati</taxon>
        <taxon>Nitrospirota</taxon>
        <taxon>Nitrospiria</taxon>
        <taxon>Nitrospirales</taxon>
        <taxon>Nitrospiraceae</taxon>
        <taxon>Nitrospira</taxon>
    </lineage>
</organism>
<feature type="region of interest" description="Disordered" evidence="5">
    <location>
        <begin position="87"/>
        <end position="113"/>
    </location>
</feature>
<evidence type="ECO:0000313" key="9">
    <source>
        <dbReference type="Proteomes" id="UP000675880"/>
    </source>
</evidence>
<keyword evidence="3 6" id="KW-1133">Transmembrane helix</keyword>
<protein>
    <submittedName>
        <fullName evidence="8">LapA_dom domain-containing protein</fullName>
    </submittedName>
</protein>
<dbReference type="InterPro" id="IPR010445">
    <property type="entry name" value="LapA_dom"/>
</dbReference>
<feature type="transmembrane region" description="Helical" evidence="6">
    <location>
        <begin position="38"/>
        <end position="60"/>
    </location>
</feature>
<dbReference type="PANTHER" id="PTHR41335">
    <property type="entry name" value="MEMBRANE PROTEIN-RELATED"/>
    <property type="match status" value="1"/>
</dbReference>
<evidence type="ECO:0000256" key="6">
    <source>
        <dbReference type="SAM" id="Phobius"/>
    </source>
</evidence>
<evidence type="ECO:0000256" key="5">
    <source>
        <dbReference type="SAM" id="MobiDB-lite"/>
    </source>
</evidence>
<evidence type="ECO:0000259" key="7">
    <source>
        <dbReference type="Pfam" id="PF06305"/>
    </source>
</evidence>
<proteinExistence type="predicted"/>
<name>A0ABN7L4T0_9BACT</name>
<dbReference type="EMBL" id="CAJNBJ010000002">
    <property type="protein sequence ID" value="CAE6730881.1"/>
    <property type="molecule type" value="Genomic_DNA"/>
</dbReference>
<evidence type="ECO:0000256" key="2">
    <source>
        <dbReference type="ARBA" id="ARBA00022692"/>
    </source>
</evidence>
<reference evidence="8 9" key="1">
    <citation type="submission" date="2021-02" db="EMBL/GenBank/DDBJ databases">
        <authorList>
            <person name="Han P."/>
        </authorList>
    </citation>
    <scope>NUCLEOTIDE SEQUENCE [LARGE SCALE GENOMIC DNA]</scope>
    <source>
        <strain evidence="8">Candidatus Nitrospira sp. ZN2</strain>
    </source>
</reference>
<evidence type="ECO:0000313" key="8">
    <source>
        <dbReference type="EMBL" id="CAE6730881.1"/>
    </source>
</evidence>
<keyword evidence="4 6" id="KW-0472">Membrane</keyword>
<gene>
    <name evidence="8" type="ORF">NSPZN2_100354</name>
</gene>
<keyword evidence="9" id="KW-1185">Reference proteome</keyword>
<evidence type="ECO:0000256" key="3">
    <source>
        <dbReference type="ARBA" id="ARBA00022989"/>
    </source>
</evidence>
<dbReference type="RefSeq" id="WP_213041702.1">
    <property type="nucleotide sequence ID" value="NZ_CAJNBJ010000002.1"/>
</dbReference>
<dbReference type="Proteomes" id="UP000675880">
    <property type="component" value="Unassembled WGS sequence"/>
</dbReference>
<keyword evidence="2 6" id="KW-0812">Transmembrane</keyword>
<comment type="caution">
    <text evidence="8">The sequence shown here is derived from an EMBL/GenBank/DDBJ whole genome shotgun (WGS) entry which is preliminary data.</text>
</comment>
<dbReference type="PANTHER" id="PTHR41335:SF1">
    <property type="entry name" value="MEMBRANE PROTEIN"/>
    <property type="match status" value="1"/>
</dbReference>
<keyword evidence="1" id="KW-1003">Cell membrane</keyword>
<feature type="compositionally biased region" description="Basic and acidic residues" evidence="5">
    <location>
        <begin position="104"/>
        <end position="113"/>
    </location>
</feature>
<evidence type="ECO:0000256" key="4">
    <source>
        <dbReference type="ARBA" id="ARBA00023136"/>
    </source>
</evidence>